<keyword evidence="3" id="KW-1185">Reference proteome</keyword>
<dbReference type="RefSeq" id="WP_205312257.1">
    <property type="nucleotide sequence ID" value="NZ_JAERPS020000005.1"/>
</dbReference>
<comment type="caution">
    <text evidence="2">The sequence shown here is derived from an EMBL/GenBank/DDBJ whole genome shotgun (WGS) entry which is preliminary data.</text>
</comment>
<dbReference type="Proteomes" id="UP000663814">
    <property type="component" value="Unassembled WGS sequence"/>
</dbReference>
<dbReference type="SUPFAM" id="SSF48452">
    <property type="entry name" value="TPR-like"/>
    <property type="match status" value="1"/>
</dbReference>
<feature type="signal peptide" evidence="1">
    <location>
        <begin position="1"/>
        <end position="18"/>
    </location>
</feature>
<dbReference type="EMBL" id="JAERPS020000005">
    <property type="protein sequence ID" value="MBZ9612773.1"/>
    <property type="molecule type" value="Genomic_DNA"/>
</dbReference>
<keyword evidence="1" id="KW-0732">Signal</keyword>
<organism evidence="2 3">
    <name type="scientific">Rheinheimera maricola</name>
    <dbReference type="NCBI Taxonomy" id="2793282"/>
    <lineage>
        <taxon>Bacteria</taxon>
        <taxon>Pseudomonadati</taxon>
        <taxon>Pseudomonadota</taxon>
        <taxon>Gammaproteobacteria</taxon>
        <taxon>Chromatiales</taxon>
        <taxon>Chromatiaceae</taxon>
        <taxon>Rheinheimera</taxon>
    </lineage>
</organism>
<evidence type="ECO:0000256" key="1">
    <source>
        <dbReference type="SAM" id="SignalP"/>
    </source>
</evidence>
<name>A0ABS7XB34_9GAMM</name>
<protein>
    <submittedName>
        <fullName evidence="2">Tetratricopeptide repeat protein</fullName>
    </submittedName>
</protein>
<feature type="chain" id="PRO_5045837191" evidence="1">
    <location>
        <begin position="19"/>
        <end position="357"/>
    </location>
</feature>
<dbReference type="InterPro" id="IPR011990">
    <property type="entry name" value="TPR-like_helical_dom_sf"/>
</dbReference>
<evidence type="ECO:0000313" key="2">
    <source>
        <dbReference type="EMBL" id="MBZ9612773.1"/>
    </source>
</evidence>
<evidence type="ECO:0000313" key="3">
    <source>
        <dbReference type="Proteomes" id="UP000663814"/>
    </source>
</evidence>
<sequence length="357" mass="40344">MRWFFSIVMALGLSSANATEFKPAAGQQIILQAELPETADMQQLRQALMYQRDSTATLPLAQLYLIGARQPGYDDWFHQAEQLLRNVDDAARQGLEYWLLLADVQQQQHQFAAALLSLEQVFALQPRHIQASLMAARVYLALHQLEPAQQACSRIWQQDLFLFSVCSYEVAGRRGDWQQSYVALQQLWQRQSSLPPAIDIWLRGILAEQAEQLGLFETAQQWLSPVLAQAPTSLWLKWADLSLLLGQADAVYQSITAIPQRQNIADSLLLRLAMAEQQLAKPAQFGKQLGERMQLRLARGDTDHAADLALYFLHFVPDPAAAVHWAELNYQRAKEPDDVRLLTLSQQAQQQSLGSSE</sequence>
<reference evidence="2 3" key="1">
    <citation type="submission" date="2020-12" db="EMBL/GenBank/DDBJ databases">
        <authorList>
            <person name="Ruan W."/>
            <person name="Khan S.A."/>
            <person name="Jeon C.O."/>
        </authorList>
    </citation>
    <scope>NUCLEOTIDE SEQUENCE [LARGE SCALE GENOMIC DNA]</scope>
    <source>
        <strain evidence="2 3">MA-13</strain>
    </source>
</reference>
<gene>
    <name evidence="2" type="ORF">I4W93_014355</name>
</gene>
<proteinExistence type="predicted"/>
<reference evidence="2 3" key="2">
    <citation type="submission" date="2021-08" db="EMBL/GenBank/DDBJ databases">
        <title>Rheinheimera aquimaris sp. nov., isolated from seawater of the East Sea in Korea.</title>
        <authorList>
            <person name="Kim K.H."/>
            <person name="Wenting R."/>
            <person name="Kim K.R."/>
            <person name="Jeon C.O."/>
        </authorList>
    </citation>
    <scope>NUCLEOTIDE SEQUENCE [LARGE SCALE GENOMIC DNA]</scope>
    <source>
        <strain evidence="2 3">MA-13</strain>
    </source>
</reference>
<dbReference type="Gene3D" id="1.25.40.10">
    <property type="entry name" value="Tetratricopeptide repeat domain"/>
    <property type="match status" value="1"/>
</dbReference>
<accession>A0ABS7XB34</accession>
<dbReference type="Pfam" id="PF14559">
    <property type="entry name" value="TPR_19"/>
    <property type="match status" value="1"/>
</dbReference>